<dbReference type="Proteomes" id="UP000625551">
    <property type="component" value="Unassembled WGS sequence"/>
</dbReference>
<dbReference type="EMBL" id="JACXAJ010000001">
    <property type="protein sequence ID" value="MBD1395621.1"/>
    <property type="molecule type" value="Genomic_DNA"/>
</dbReference>
<protein>
    <recommendedName>
        <fullName evidence="3">Lipocalin-like domain-containing protein</fullName>
    </recommendedName>
</protein>
<name>A0ABR7XE23_9BACT</name>
<reference evidence="1 2" key="1">
    <citation type="submission" date="2020-09" db="EMBL/GenBank/DDBJ databases">
        <title>Genome sequencing and assembly of Pontibacter sp.</title>
        <authorList>
            <person name="Chhetri G."/>
        </authorList>
    </citation>
    <scope>NUCLEOTIDE SEQUENCE [LARGE SCALE GENOMIC DNA]</scope>
    <source>
        <strain evidence="1 2">JH31</strain>
    </source>
</reference>
<dbReference type="PROSITE" id="PS51257">
    <property type="entry name" value="PROKAR_LIPOPROTEIN"/>
    <property type="match status" value="1"/>
</dbReference>
<evidence type="ECO:0000313" key="2">
    <source>
        <dbReference type="Proteomes" id="UP000625551"/>
    </source>
</evidence>
<keyword evidence="2" id="KW-1185">Reference proteome</keyword>
<dbReference type="RefSeq" id="WP_191181792.1">
    <property type="nucleotide sequence ID" value="NZ_JACXAJ010000001.1"/>
</dbReference>
<evidence type="ECO:0008006" key="3">
    <source>
        <dbReference type="Google" id="ProtNLM"/>
    </source>
</evidence>
<accession>A0ABR7XE23</accession>
<organism evidence="1 2">
    <name type="scientific">Pontibacter aquaedesilientis</name>
    <dbReference type="NCBI Taxonomy" id="2766980"/>
    <lineage>
        <taxon>Bacteria</taxon>
        <taxon>Pseudomonadati</taxon>
        <taxon>Bacteroidota</taxon>
        <taxon>Cytophagia</taxon>
        <taxon>Cytophagales</taxon>
        <taxon>Hymenobacteraceae</taxon>
        <taxon>Pontibacter</taxon>
    </lineage>
</organism>
<proteinExistence type="predicted"/>
<comment type="caution">
    <text evidence="1">The sequence shown here is derived from an EMBL/GenBank/DDBJ whole genome shotgun (WGS) entry which is preliminary data.</text>
</comment>
<evidence type="ECO:0000313" key="1">
    <source>
        <dbReference type="EMBL" id="MBD1395621.1"/>
    </source>
</evidence>
<sequence>MKKLFLIPIFFALILTSCSDDDSETFEPPVSEIDAKMRGDWTNTLIKRVYYSINDEVMYTDSVQYQTTFSFDGKRMTVTVPGSTKPEVMSYRFPDPKDSTKIEIQQGSVTGQYTVKSVTDSEMAWIEEKQWAGYPEEAPESEKTTSKVGVYTWKFIRKR</sequence>
<gene>
    <name evidence="1" type="ORF">H9Q13_00450</name>
</gene>